<keyword evidence="3" id="KW-1185">Reference proteome</keyword>
<feature type="compositionally biased region" description="Basic and acidic residues" evidence="1">
    <location>
        <begin position="136"/>
        <end position="149"/>
    </location>
</feature>
<reference evidence="2 3" key="1">
    <citation type="journal article" date="2023" name="Life. Sci Alliance">
        <title>Evolutionary insights into 3D genome organization and epigenetic landscape of Vigna mungo.</title>
        <authorList>
            <person name="Junaid A."/>
            <person name="Singh B."/>
            <person name="Bhatia S."/>
        </authorList>
    </citation>
    <scope>NUCLEOTIDE SEQUENCE [LARGE SCALE GENOMIC DNA]</scope>
    <source>
        <strain evidence="2">Urdbean</strain>
    </source>
</reference>
<dbReference type="EMBL" id="CP144696">
    <property type="protein sequence ID" value="WVZ10532.1"/>
    <property type="molecule type" value="Genomic_DNA"/>
</dbReference>
<feature type="compositionally biased region" description="Basic residues" evidence="1">
    <location>
        <begin position="150"/>
        <end position="160"/>
    </location>
</feature>
<evidence type="ECO:0000313" key="2">
    <source>
        <dbReference type="EMBL" id="WVZ10532.1"/>
    </source>
</evidence>
<protein>
    <submittedName>
        <fullName evidence="2">Uncharacterized protein</fullName>
    </submittedName>
</protein>
<feature type="region of interest" description="Disordered" evidence="1">
    <location>
        <begin position="122"/>
        <end position="160"/>
    </location>
</feature>
<evidence type="ECO:0000313" key="3">
    <source>
        <dbReference type="Proteomes" id="UP001374535"/>
    </source>
</evidence>
<proteinExistence type="predicted"/>
<evidence type="ECO:0000256" key="1">
    <source>
        <dbReference type="SAM" id="MobiDB-lite"/>
    </source>
</evidence>
<name>A0AAQ3RY24_VIGMU</name>
<gene>
    <name evidence="2" type="ORF">V8G54_015062</name>
</gene>
<organism evidence="2 3">
    <name type="scientific">Vigna mungo</name>
    <name type="common">Black gram</name>
    <name type="synonym">Phaseolus mungo</name>
    <dbReference type="NCBI Taxonomy" id="3915"/>
    <lineage>
        <taxon>Eukaryota</taxon>
        <taxon>Viridiplantae</taxon>
        <taxon>Streptophyta</taxon>
        <taxon>Embryophyta</taxon>
        <taxon>Tracheophyta</taxon>
        <taxon>Spermatophyta</taxon>
        <taxon>Magnoliopsida</taxon>
        <taxon>eudicotyledons</taxon>
        <taxon>Gunneridae</taxon>
        <taxon>Pentapetalae</taxon>
        <taxon>rosids</taxon>
        <taxon>fabids</taxon>
        <taxon>Fabales</taxon>
        <taxon>Fabaceae</taxon>
        <taxon>Papilionoideae</taxon>
        <taxon>50 kb inversion clade</taxon>
        <taxon>NPAAA clade</taxon>
        <taxon>indigoferoid/millettioid clade</taxon>
        <taxon>Phaseoleae</taxon>
        <taxon>Vigna</taxon>
    </lineage>
</organism>
<sequence length="160" mass="17756">MFAGRSVSKEAYTEKSDIVVIACQDVGDCYKHSSALPCNPEFISCYEGYCNCNHKNFKPGGRPVLAVGIDLTPAFSMLVEVLRRNDRYDQSVESLAFGNGAHDALSCPHDCLVNRFGAKTIEHAPDRPRRPAHPSAPREHDHSPMEHVPNRPRRRAPVCA</sequence>
<dbReference type="AlphaFoldDB" id="A0AAQ3RY24"/>
<dbReference type="Proteomes" id="UP001374535">
    <property type="component" value="Chromosome 5"/>
</dbReference>
<accession>A0AAQ3RY24</accession>